<dbReference type="InterPro" id="IPR036291">
    <property type="entry name" value="NAD(P)-bd_dom_sf"/>
</dbReference>
<dbReference type="InterPro" id="IPR005913">
    <property type="entry name" value="dTDP_dehydrorham_reduct"/>
</dbReference>
<gene>
    <name evidence="2" type="ORF">OHK93_003981</name>
</gene>
<dbReference type="EMBL" id="JAPUFD010000002">
    <property type="protein sequence ID" value="MDI1485792.1"/>
    <property type="molecule type" value="Genomic_DNA"/>
</dbReference>
<sequence>MARSVIVTGATGFLGHQVLQVFERAGWDAVGTGFSRATSSILKVDLSDQTAIGSLLGDVRTKIKQGAANRFPDKCDQDPAGARRVNVEATECLVQETSKRGVLLIYISTDYVFPGRPGEAPYAADAKPDPPNLYGQTKLDGENAVITATAANGLGLVLRVPVLYGDAAKPEESAVNVLMKAVWEAQEAKGIRMDDWAQRYPTNTEDVARVCMDIAIKYLDTANAVALPKILQFSSEDRLTKFGMCQLFADVLGLPLIGMEAQSGAPDPTASVQRPFDTHLSTQTLKDLGIKVHTQDFSAWW</sequence>
<dbReference type="CDD" id="cd05254">
    <property type="entry name" value="dTDP_HR_like_SDR_e"/>
    <property type="match status" value="1"/>
</dbReference>
<dbReference type="InterPro" id="IPR029903">
    <property type="entry name" value="RmlD-like-bd"/>
</dbReference>
<dbReference type="SUPFAM" id="SSF51735">
    <property type="entry name" value="NAD(P)-binding Rossmann-fold domains"/>
    <property type="match status" value="1"/>
</dbReference>
<reference evidence="2" key="1">
    <citation type="journal article" date="2023" name="Genome Biol. Evol.">
        <title>First Whole Genome Sequence and Flow Cytometry Genome Size Data for the Lichen-Forming Fungus Ramalina farinacea (Ascomycota).</title>
        <authorList>
            <person name="Llewellyn T."/>
            <person name="Mian S."/>
            <person name="Hill R."/>
            <person name="Leitch I.J."/>
            <person name="Gaya E."/>
        </authorList>
    </citation>
    <scope>NUCLEOTIDE SEQUENCE</scope>
    <source>
        <strain evidence="2">LIQ254RAFAR</strain>
    </source>
</reference>
<dbReference type="PANTHER" id="PTHR10491">
    <property type="entry name" value="DTDP-4-DEHYDRORHAMNOSE REDUCTASE"/>
    <property type="match status" value="1"/>
</dbReference>
<dbReference type="FunFam" id="3.40.50.720:FF:000357">
    <property type="entry name" value="Methionine adenosyltransferase 2 subunit beta"/>
    <property type="match status" value="1"/>
</dbReference>
<comment type="caution">
    <text evidence="2">The sequence shown here is derived from an EMBL/GenBank/DDBJ whole genome shotgun (WGS) entry which is preliminary data.</text>
</comment>
<dbReference type="AlphaFoldDB" id="A0AA43TVK5"/>
<dbReference type="Pfam" id="PF04321">
    <property type="entry name" value="RmlD_sub_bind"/>
    <property type="match status" value="1"/>
</dbReference>
<dbReference type="PANTHER" id="PTHR10491:SF4">
    <property type="entry name" value="METHIONINE ADENOSYLTRANSFERASE 2 SUBUNIT BETA"/>
    <property type="match status" value="1"/>
</dbReference>
<proteinExistence type="predicted"/>
<evidence type="ECO:0000313" key="3">
    <source>
        <dbReference type="Proteomes" id="UP001161017"/>
    </source>
</evidence>
<dbReference type="GO" id="GO:0006556">
    <property type="term" value="P:S-adenosylmethionine biosynthetic process"/>
    <property type="evidence" value="ECO:0007669"/>
    <property type="project" value="TreeGrafter"/>
</dbReference>
<dbReference type="Proteomes" id="UP001161017">
    <property type="component" value="Unassembled WGS sequence"/>
</dbReference>
<organism evidence="2 3">
    <name type="scientific">Ramalina farinacea</name>
    <dbReference type="NCBI Taxonomy" id="258253"/>
    <lineage>
        <taxon>Eukaryota</taxon>
        <taxon>Fungi</taxon>
        <taxon>Dikarya</taxon>
        <taxon>Ascomycota</taxon>
        <taxon>Pezizomycotina</taxon>
        <taxon>Lecanoromycetes</taxon>
        <taxon>OSLEUM clade</taxon>
        <taxon>Lecanoromycetidae</taxon>
        <taxon>Lecanorales</taxon>
        <taxon>Lecanorineae</taxon>
        <taxon>Ramalinaceae</taxon>
        <taxon>Ramalina</taxon>
    </lineage>
</organism>
<feature type="domain" description="RmlD-like substrate binding" evidence="1">
    <location>
        <begin position="5"/>
        <end position="291"/>
    </location>
</feature>
<keyword evidence="3" id="KW-1185">Reference proteome</keyword>
<evidence type="ECO:0000259" key="1">
    <source>
        <dbReference type="Pfam" id="PF04321"/>
    </source>
</evidence>
<protein>
    <recommendedName>
        <fullName evidence="1">RmlD-like substrate binding domain-containing protein</fullName>
    </recommendedName>
</protein>
<evidence type="ECO:0000313" key="2">
    <source>
        <dbReference type="EMBL" id="MDI1485792.1"/>
    </source>
</evidence>
<name>A0AA43TVK5_9LECA</name>
<dbReference type="GO" id="GO:0048269">
    <property type="term" value="C:methionine adenosyltransferase complex"/>
    <property type="evidence" value="ECO:0007669"/>
    <property type="project" value="TreeGrafter"/>
</dbReference>
<accession>A0AA43TVK5</accession>
<dbReference type="GO" id="GO:0048270">
    <property type="term" value="F:methionine adenosyltransferase regulator activity"/>
    <property type="evidence" value="ECO:0007669"/>
    <property type="project" value="TreeGrafter"/>
</dbReference>
<dbReference type="Gene3D" id="3.40.50.720">
    <property type="entry name" value="NAD(P)-binding Rossmann-like Domain"/>
    <property type="match status" value="1"/>
</dbReference>